<dbReference type="InterPro" id="IPR004792">
    <property type="entry name" value="BaiN-like"/>
</dbReference>
<dbReference type="InterPro" id="IPR057661">
    <property type="entry name" value="RsdA/BaiN/AoA(So)_Rossmann"/>
</dbReference>
<proteinExistence type="predicted"/>
<dbReference type="PANTHER" id="PTHR42887:SF2">
    <property type="entry name" value="OS12G0638800 PROTEIN"/>
    <property type="match status" value="1"/>
</dbReference>
<sequence>MASKKAAGLYLAGEILDIDGFTGGYNLQAAFSTGWVAGESAAFSLAP</sequence>
<gene>
    <name evidence="2" type="ORF">SDC9_199317</name>
</gene>
<feature type="domain" description="RsdA/BaiN/AoA(So)-like Rossmann fold-like" evidence="1">
    <location>
        <begin position="1"/>
        <end position="39"/>
    </location>
</feature>
<dbReference type="PANTHER" id="PTHR42887">
    <property type="entry name" value="OS12G0638800 PROTEIN"/>
    <property type="match status" value="1"/>
</dbReference>
<dbReference type="AlphaFoldDB" id="A0A645IK46"/>
<reference evidence="2" key="1">
    <citation type="submission" date="2019-08" db="EMBL/GenBank/DDBJ databases">
        <authorList>
            <person name="Kucharzyk K."/>
            <person name="Murdoch R.W."/>
            <person name="Higgins S."/>
            <person name="Loffler F."/>
        </authorList>
    </citation>
    <scope>NUCLEOTIDE SEQUENCE</scope>
</reference>
<dbReference type="SUPFAM" id="SSF51905">
    <property type="entry name" value="FAD/NAD(P)-binding domain"/>
    <property type="match status" value="1"/>
</dbReference>
<evidence type="ECO:0000313" key="2">
    <source>
        <dbReference type="EMBL" id="MPN51668.1"/>
    </source>
</evidence>
<dbReference type="EMBL" id="VSSQ01117018">
    <property type="protein sequence ID" value="MPN51668.1"/>
    <property type="molecule type" value="Genomic_DNA"/>
</dbReference>
<dbReference type="Gene3D" id="3.50.50.60">
    <property type="entry name" value="FAD/NAD(P)-binding domain"/>
    <property type="match status" value="1"/>
</dbReference>
<protein>
    <recommendedName>
        <fullName evidence="1">RsdA/BaiN/AoA(So)-like Rossmann fold-like domain-containing protein</fullName>
    </recommendedName>
</protein>
<dbReference type="Pfam" id="PF03486">
    <property type="entry name" value="HI0933_like"/>
    <property type="match status" value="1"/>
</dbReference>
<organism evidence="2">
    <name type="scientific">bioreactor metagenome</name>
    <dbReference type="NCBI Taxonomy" id="1076179"/>
    <lineage>
        <taxon>unclassified sequences</taxon>
        <taxon>metagenomes</taxon>
        <taxon>ecological metagenomes</taxon>
    </lineage>
</organism>
<accession>A0A645IK46</accession>
<evidence type="ECO:0000259" key="1">
    <source>
        <dbReference type="Pfam" id="PF03486"/>
    </source>
</evidence>
<name>A0A645IK46_9ZZZZ</name>
<dbReference type="InterPro" id="IPR036188">
    <property type="entry name" value="FAD/NAD-bd_sf"/>
</dbReference>
<comment type="caution">
    <text evidence="2">The sequence shown here is derived from an EMBL/GenBank/DDBJ whole genome shotgun (WGS) entry which is preliminary data.</text>
</comment>